<dbReference type="InterPro" id="IPR003382">
    <property type="entry name" value="Flavoprotein"/>
</dbReference>
<accession>A0A381PMH7</accession>
<evidence type="ECO:0000313" key="8">
    <source>
        <dbReference type="EMBL" id="SUZ66673.1"/>
    </source>
</evidence>
<evidence type="ECO:0000256" key="1">
    <source>
        <dbReference type="ARBA" id="ARBA00022602"/>
    </source>
</evidence>
<evidence type="ECO:0000256" key="6">
    <source>
        <dbReference type="ARBA" id="ARBA00066834"/>
    </source>
</evidence>
<dbReference type="GO" id="GO:0106141">
    <property type="term" value="F:flavin prenyltransferase activity"/>
    <property type="evidence" value="ECO:0007669"/>
    <property type="project" value="UniProtKB-EC"/>
</dbReference>
<dbReference type="NCBIfam" id="NF004685">
    <property type="entry name" value="PRK06029.1"/>
    <property type="match status" value="1"/>
</dbReference>
<evidence type="ECO:0000256" key="5">
    <source>
        <dbReference type="ARBA" id="ARBA00060793"/>
    </source>
</evidence>
<sequence length="193" mass="21226">MMKRIIIGISGASGVIYGIRMLEILKDIPDIETHLVITSGAKLNISLETDFEIKDIKGLANVVHNNRNLAASIASGSFQTEAMIVIPCSMRTLSGIATSYASNLIVRAADVVLKEKRKLIVVPRETPLHAGHCELLHKVSLMGAYIVPPNPAFYNHPESIDDIINHTVGRILDLIELDPEIVQRWQGVDVRSE</sequence>
<dbReference type="Pfam" id="PF02441">
    <property type="entry name" value="Flavoprotein"/>
    <property type="match status" value="1"/>
</dbReference>
<keyword evidence="4" id="KW-0808">Transferase</keyword>
<evidence type="ECO:0000259" key="7">
    <source>
        <dbReference type="Pfam" id="PF02441"/>
    </source>
</evidence>
<dbReference type="Gene3D" id="3.40.50.1950">
    <property type="entry name" value="Flavin prenyltransferase-like"/>
    <property type="match status" value="1"/>
</dbReference>
<dbReference type="NCBIfam" id="TIGR00421">
    <property type="entry name" value="ubiX_pad"/>
    <property type="match status" value="1"/>
</dbReference>
<keyword evidence="2" id="KW-0285">Flavoprotein</keyword>
<dbReference type="SUPFAM" id="SSF52507">
    <property type="entry name" value="Homo-oligomeric flavin-containing Cys decarboxylases, HFCD"/>
    <property type="match status" value="1"/>
</dbReference>
<dbReference type="EC" id="2.5.1.129" evidence="6"/>
<dbReference type="FunFam" id="3.40.50.1950:FF:000001">
    <property type="entry name" value="Flavin prenyltransferase UbiX"/>
    <property type="match status" value="1"/>
</dbReference>
<evidence type="ECO:0000256" key="4">
    <source>
        <dbReference type="ARBA" id="ARBA00022679"/>
    </source>
</evidence>
<dbReference type="InterPro" id="IPR004507">
    <property type="entry name" value="UbiX-like"/>
</dbReference>
<comment type="similarity">
    <text evidence="5">Belongs to the UbiX/PAD1 family.</text>
</comment>
<name>A0A381PMH7_9ZZZZ</name>
<keyword evidence="1" id="KW-0637">Prenyltransferase</keyword>
<evidence type="ECO:0000256" key="3">
    <source>
        <dbReference type="ARBA" id="ARBA00022643"/>
    </source>
</evidence>
<evidence type="ECO:0000256" key="2">
    <source>
        <dbReference type="ARBA" id="ARBA00022630"/>
    </source>
</evidence>
<proteinExistence type="inferred from homology"/>
<dbReference type="PANTHER" id="PTHR43374">
    <property type="entry name" value="FLAVIN PRENYLTRANSFERASE"/>
    <property type="match status" value="1"/>
</dbReference>
<organism evidence="8">
    <name type="scientific">marine metagenome</name>
    <dbReference type="NCBI Taxonomy" id="408172"/>
    <lineage>
        <taxon>unclassified sequences</taxon>
        <taxon>metagenomes</taxon>
        <taxon>ecological metagenomes</taxon>
    </lineage>
</organism>
<gene>
    <name evidence="8" type="ORF">METZ01_LOCUS19527</name>
</gene>
<dbReference type="HAMAP" id="MF_01984">
    <property type="entry name" value="ubiX_pad"/>
    <property type="match status" value="1"/>
</dbReference>
<reference evidence="8" key="1">
    <citation type="submission" date="2018-05" db="EMBL/GenBank/DDBJ databases">
        <authorList>
            <person name="Lanie J.A."/>
            <person name="Ng W.-L."/>
            <person name="Kazmierczak K.M."/>
            <person name="Andrzejewski T.M."/>
            <person name="Davidsen T.M."/>
            <person name="Wayne K.J."/>
            <person name="Tettelin H."/>
            <person name="Glass J.I."/>
            <person name="Rusch D."/>
            <person name="Podicherti R."/>
            <person name="Tsui H.-C.T."/>
            <person name="Winkler M.E."/>
        </authorList>
    </citation>
    <scope>NUCLEOTIDE SEQUENCE</scope>
</reference>
<dbReference type="InterPro" id="IPR036551">
    <property type="entry name" value="Flavin_trans-like"/>
</dbReference>
<keyword evidence="3" id="KW-0288">FMN</keyword>
<dbReference type="AlphaFoldDB" id="A0A381PMH7"/>
<dbReference type="PANTHER" id="PTHR43374:SF1">
    <property type="entry name" value="FLAVIN PRENYLTRANSFERASE PAD1, MITOCHONDRIAL"/>
    <property type="match status" value="1"/>
</dbReference>
<protein>
    <recommendedName>
        <fullName evidence="6">flavin prenyltransferase</fullName>
        <ecNumber evidence="6">2.5.1.129</ecNumber>
    </recommendedName>
</protein>
<dbReference type="EMBL" id="UINC01000991">
    <property type="protein sequence ID" value="SUZ66673.1"/>
    <property type="molecule type" value="Genomic_DNA"/>
</dbReference>
<dbReference type="GO" id="GO:0016831">
    <property type="term" value="F:carboxy-lyase activity"/>
    <property type="evidence" value="ECO:0007669"/>
    <property type="project" value="TreeGrafter"/>
</dbReference>
<feature type="domain" description="Flavoprotein" evidence="7">
    <location>
        <begin position="3"/>
        <end position="174"/>
    </location>
</feature>